<dbReference type="Proteomes" id="UP000252706">
    <property type="component" value="Unassembled WGS sequence"/>
</dbReference>
<gene>
    <name evidence="3" type="ORF">DS909_16835</name>
</gene>
<evidence type="ECO:0000256" key="1">
    <source>
        <dbReference type="SAM" id="MobiDB-lite"/>
    </source>
</evidence>
<dbReference type="OrthoDB" id="7870459at2"/>
<feature type="compositionally biased region" description="Polar residues" evidence="1">
    <location>
        <begin position="234"/>
        <end position="269"/>
    </location>
</feature>
<proteinExistence type="predicted"/>
<name>A0A366WS95_9RHOB</name>
<protein>
    <recommendedName>
        <fullName evidence="5">Type IV pilus biogenesis</fullName>
    </recommendedName>
</protein>
<feature type="region of interest" description="Disordered" evidence="1">
    <location>
        <begin position="325"/>
        <end position="350"/>
    </location>
</feature>
<feature type="region of interest" description="Disordered" evidence="1">
    <location>
        <begin position="177"/>
        <end position="309"/>
    </location>
</feature>
<evidence type="ECO:0008006" key="5">
    <source>
        <dbReference type="Google" id="ProtNLM"/>
    </source>
</evidence>
<dbReference type="RefSeq" id="WP_113824612.1">
    <property type="nucleotide sequence ID" value="NZ_QOCE01000038.1"/>
</dbReference>
<feature type="transmembrane region" description="Helical" evidence="2">
    <location>
        <begin position="358"/>
        <end position="380"/>
    </location>
</feature>
<dbReference type="AlphaFoldDB" id="A0A366WS95"/>
<comment type="caution">
    <text evidence="3">The sequence shown here is derived from an EMBL/GenBank/DDBJ whole genome shotgun (WGS) entry which is preliminary data.</text>
</comment>
<organism evidence="3 4">
    <name type="scientific">Phaeobacter gallaeciensis</name>
    <dbReference type="NCBI Taxonomy" id="60890"/>
    <lineage>
        <taxon>Bacteria</taxon>
        <taxon>Pseudomonadati</taxon>
        <taxon>Pseudomonadota</taxon>
        <taxon>Alphaproteobacteria</taxon>
        <taxon>Rhodobacterales</taxon>
        <taxon>Roseobacteraceae</taxon>
        <taxon>Phaeobacter</taxon>
    </lineage>
</organism>
<feature type="compositionally biased region" description="Low complexity" evidence="1">
    <location>
        <begin position="291"/>
        <end position="303"/>
    </location>
</feature>
<feature type="region of interest" description="Disordered" evidence="1">
    <location>
        <begin position="391"/>
        <end position="430"/>
    </location>
</feature>
<dbReference type="EMBL" id="QOCE01000038">
    <property type="protein sequence ID" value="RBW52895.1"/>
    <property type="molecule type" value="Genomic_DNA"/>
</dbReference>
<feature type="compositionally biased region" description="Pro residues" evidence="1">
    <location>
        <begin position="215"/>
        <end position="229"/>
    </location>
</feature>
<feature type="compositionally biased region" description="Basic and acidic residues" evidence="1">
    <location>
        <begin position="325"/>
        <end position="340"/>
    </location>
</feature>
<sequence length="811" mass="86222">MKPAFALSLSFEGISLLHRTAGGWRCVGEVPVDSSDLQAELSDLRTRALMLDSTIQCKVIIPDDQIRYLSVDIGEFRGEAEQNIIENAISDATPYGLSELKYDVAMDGPIAHVAAVALDTLSEAEEFAIQNGFEPVSYVAAPRDDTFPGEPFFGPSRITIGLTGSNAVEPDGVAVMDLGPVEFPEPTPPVAPPDPPDTGNSNAAAQNSEIEKANPPAPVAEPKAAPPAPDINVGFSSRRNPQPANSQPTPSVRPLQETQQASKKPNASLSKEAHATADDRLDTAFTSKRSPVVTTAPAVRPVQPETPPVIAQPIADLDPALDFASQKKPETAAPRDETDRMTVFGARKPQKVGGKPKYLGVILTALLVLLIAAVASWAALFSDTGFLGLSRKPDAPPQTQEQYEPERPDTPSPVAPQPDTATDPKPELPDLVASVPREVDGPFQSETPSLTDTDSAVLDALRIKPQQVEVAPIPAEPLVGEALYAATGIWPQAPQSPPSPGVIGLDDLYVASIDRTDLFQDAIALPTLESFDTDKSIARSASPVAAGSRFDLDARGLVKPTPEGTLSPDGILVHLGRPPVVPPTPPVRFEAEPEQADTQQDYLATLRPKLRPDNLVENNERTQLGGLSRAELAKVRPKLRPTALATAYAEAQVEAEAEKPDPETIQEAEATATATALAVAQSPLPKRRPKGLASRVKRNTNLGSVAGLSDAPNAPEPGTFVARTVTPKKPSTASVARQATLENAINLRRLNLIGVYGTPANRRALIRLPSGRYKKVKVGDRVDGGRVVAIGDSELRYQKSGRNMTLKIPKG</sequence>
<keyword evidence="2" id="KW-1133">Transmembrane helix</keyword>
<accession>A0A366WS95</accession>
<evidence type="ECO:0000313" key="3">
    <source>
        <dbReference type="EMBL" id="RBW52895.1"/>
    </source>
</evidence>
<evidence type="ECO:0000256" key="2">
    <source>
        <dbReference type="SAM" id="Phobius"/>
    </source>
</evidence>
<feature type="compositionally biased region" description="Basic and acidic residues" evidence="1">
    <location>
        <begin position="271"/>
        <end position="282"/>
    </location>
</feature>
<feature type="compositionally biased region" description="Polar residues" evidence="1">
    <location>
        <begin position="199"/>
        <end position="208"/>
    </location>
</feature>
<evidence type="ECO:0000313" key="4">
    <source>
        <dbReference type="Proteomes" id="UP000252706"/>
    </source>
</evidence>
<keyword evidence="2" id="KW-0812">Transmembrane</keyword>
<reference evidence="3 4" key="1">
    <citation type="submission" date="2018-07" db="EMBL/GenBank/DDBJ databases">
        <title>Modular assembly of carbohydrate-degrading microbial communities in the ocean.</title>
        <authorList>
            <person name="Enke T.N."/>
            <person name="Datta M.S."/>
            <person name="Schwartzman J.A."/>
            <person name="Cermak N."/>
            <person name="Schmitz D.A."/>
            <person name="Barrere J."/>
            <person name="Cordero O.X."/>
        </authorList>
    </citation>
    <scope>NUCLEOTIDE SEQUENCE [LARGE SCALE GENOMIC DNA]</scope>
    <source>
        <strain evidence="3 4">C3M10</strain>
    </source>
</reference>
<keyword evidence="2" id="KW-0472">Membrane</keyword>
<feature type="compositionally biased region" description="Pro residues" evidence="1">
    <location>
        <begin position="183"/>
        <end position="196"/>
    </location>
</feature>